<accession>A0A6I8M949</accession>
<keyword evidence="4 7" id="KW-0808">Transferase</keyword>
<dbReference type="NCBIfam" id="TIGR00091">
    <property type="entry name" value="tRNA (guanosine(46)-N7)-methyltransferase TrmB"/>
    <property type="match status" value="1"/>
</dbReference>
<dbReference type="UniPathway" id="UPA00989"/>
<dbReference type="PANTHER" id="PTHR23417:SF14">
    <property type="entry name" value="PENTACOTRIPEPTIDE-REPEAT REGION OF PRORP DOMAIN-CONTAINING PROTEIN"/>
    <property type="match status" value="1"/>
</dbReference>
<keyword evidence="6 7" id="KW-0819">tRNA processing</keyword>
<comment type="function">
    <text evidence="2 7">Catalyzes the formation of N(7)-methylguanine at position 46 (m7G46) in tRNA.</text>
</comment>
<dbReference type="NCBIfam" id="NF001080">
    <property type="entry name" value="PRK00121.2-2"/>
    <property type="match status" value="1"/>
</dbReference>
<dbReference type="InterPro" id="IPR003358">
    <property type="entry name" value="tRNA_(Gua-N-7)_MeTrfase_Trmb"/>
</dbReference>
<dbReference type="GO" id="GO:0043527">
    <property type="term" value="C:tRNA methyltransferase complex"/>
    <property type="evidence" value="ECO:0007669"/>
    <property type="project" value="TreeGrafter"/>
</dbReference>
<reference evidence="8 9" key="1">
    <citation type="submission" date="2019-10" db="EMBL/GenBank/DDBJ databases">
        <authorList>
            <person name="Blom J."/>
        </authorList>
    </citation>
    <scope>NUCLEOTIDE SEQUENCE [LARGE SCALE GENOMIC DNA]</scope>
    <source>
        <strain evidence="8 9">ES3154-GLU</strain>
    </source>
</reference>
<dbReference type="PROSITE" id="PS51625">
    <property type="entry name" value="SAM_MT_TRMB"/>
    <property type="match status" value="1"/>
</dbReference>
<organism evidence="8 9">
    <name type="scientific">Oceanivirga miroungae</name>
    <dbReference type="NCBI Taxonomy" id="1130046"/>
    <lineage>
        <taxon>Bacteria</taxon>
        <taxon>Fusobacteriati</taxon>
        <taxon>Fusobacteriota</taxon>
        <taxon>Fusobacteriia</taxon>
        <taxon>Fusobacteriales</taxon>
        <taxon>Leptotrichiaceae</taxon>
        <taxon>Oceanivirga</taxon>
    </lineage>
</organism>
<dbReference type="Pfam" id="PF02390">
    <property type="entry name" value="Methyltransf_4"/>
    <property type="match status" value="1"/>
</dbReference>
<evidence type="ECO:0000256" key="7">
    <source>
        <dbReference type="HAMAP-Rule" id="MF_01057"/>
    </source>
</evidence>
<comment type="catalytic activity">
    <reaction evidence="1 7">
        <text>guanosine(46) in tRNA + S-adenosyl-L-methionine = N(7)-methylguanosine(46) in tRNA + S-adenosyl-L-homocysteine</text>
        <dbReference type="Rhea" id="RHEA:42708"/>
        <dbReference type="Rhea" id="RHEA-COMP:10188"/>
        <dbReference type="Rhea" id="RHEA-COMP:10189"/>
        <dbReference type="ChEBI" id="CHEBI:57856"/>
        <dbReference type="ChEBI" id="CHEBI:59789"/>
        <dbReference type="ChEBI" id="CHEBI:74269"/>
        <dbReference type="ChEBI" id="CHEBI:74480"/>
        <dbReference type="EC" id="2.1.1.33"/>
    </reaction>
</comment>
<dbReference type="CDD" id="cd02440">
    <property type="entry name" value="AdoMet_MTases"/>
    <property type="match status" value="1"/>
</dbReference>
<proteinExistence type="inferred from homology"/>
<name>A0A6I8M949_9FUSO</name>
<dbReference type="Gene3D" id="3.40.50.150">
    <property type="entry name" value="Vaccinia Virus protein VP39"/>
    <property type="match status" value="1"/>
</dbReference>
<dbReference type="InterPro" id="IPR029063">
    <property type="entry name" value="SAM-dependent_MTases_sf"/>
</dbReference>
<dbReference type="Proteomes" id="UP000419017">
    <property type="component" value="Unassembled WGS sequence"/>
</dbReference>
<gene>
    <name evidence="7" type="primary">trmB</name>
    <name evidence="8" type="ORF">OMES3154_00620</name>
</gene>
<dbReference type="EC" id="2.1.1.33" evidence="7"/>
<dbReference type="SUPFAM" id="SSF53335">
    <property type="entry name" value="S-adenosyl-L-methionine-dependent methyltransferases"/>
    <property type="match status" value="1"/>
</dbReference>
<protein>
    <recommendedName>
        <fullName evidence="7">tRNA (guanine-N(7)-)-methyltransferase</fullName>
        <ecNumber evidence="7">2.1.1.33</ecNumber>
    </recommendedName>
    <alternativeName>
        <fullName evidence="7">tRNA (guanine(46)-N(7))-methyltransferase</fullName>
    </alternativeName>
    <alternativeName>
        <fullName evidence="7">tRNA(m7G46)-methyltransferase</fullName>
    </alternativeName>
</protein>
<dbReference type="PANTHER" id="PTHR23417">
    <property type="entry name" value="3-DEOXY-D-MANNO-OCTULOSONIC-ACID TRANSFERASE/TRNA GUANINE-N 7 - -METHYLTRANSFERASE"/>
    <property type="match status" value="1"/>
</dbReference>
<dbReference type="EMBL" id="CABWIB010000001">
    <property type="protein sequence ID" value="VWL85335.1"/>
    <property type="molecule type" value="Genomic_DNA"/>
</dbReference>
<evidence type="ECO:0000256" key="5">
    <source>
        <dbReference type="ARBA" id="ARBA00022691"/>
    </source>
</evidence>
<evidence type="ECO:0000256" key="4">
    <source>
        <dbReference type="ARBA" id="ARBA00022679"/>
    </source>
</evidence>
<feature type="binding site" evidence="7">
    <location>
        <position position="171"/>
    </location>
    <ligand>
        <name>substrate</name>
    </ligand>
</feature>
<keyword evidence="3 7" id="KW-0489">Methyltransferase</keyword>
<feature type="binding site" evidence="7">
    <location>
        <begin position="211"/>
        <end position="214"/>
    </location>
    <ligand>
        <name>substrate</name>
    </ligand>
</feature>
<evidence type="ECO:0000256" key="3">
    <source>
        <dbReference type="ARBA" id="ARBA00022603"/>
    </source>
</evidence>
<feature type="binding site" evidence="7">
    <location>
        <position position="63"/>
    </location>
    <ligand>
        <name>S-adenosyl-L-methionine</name>
        <dbReference type="ChEBI" id="CHEBI:59789"/>
    </ligand>
</feature>
<dbReference type="InterPro" id="IPR055361">
    <property type="entry name" value="tRNA_methyltr_TrmB_bact"/>
</dbReference>
<keyword evidence="9" id="KW-1185">Reference proteome</keyword>
<evidence type="ECO:0000256" key="1">
    <source>
        <dbReference type="ARBA" id="ARBA00000142"/>
    </source>
</evidence>
<comment type="pathway">
    <text evidence="7">tRNA modification; N(7)-methylguanine-tRNA biosynthesis.</text>
</comment>
<dbReference type="HAMAP" id="MF_01057">
    <property type="entry name" value="tRNA_methyltr_TrmB"/>
    <property type="match status" value="1"/>
</dbReference>
<evidence type="ECO:0000313" key="9">
    <source>
        <dbReference type="Proteomes" id="UP000419017"/>
    </source>
</evidence>
<sequence length="233" mass="28131">MIEYKNRELWTYFFTKPRSYYNKYMYEMVNYPDYLIFDREEIENNKSKWNEVYDNKNTDIYLEIGSGSGNFSIELAKRNPNVNLLCDELRLKRLVYSARKAKKEDLKNIKYIKYDANNLTDFLSENEISGLYINFPDPWTGQEHKRMLGEKLLENLDVVLKKNGKIFFKTDHDNYYESVVELINKSDKYEIVVKTDDLYSNEKLLENNIQTEFEHLFIHKLKIKIKYIEIIKL</sequence>
<feature type="binding site" evidence="7">
    <location>
        <position position="88"/>
    </location>
    <ligand>
        <name>S-adenosyl-L-methionine</name>
        <dbReference type="ChEBI" id="CHEBI:59789"/>
    </ligand>
</feature>
<dbReference type="AlphaFoldDB" id="A0A6I8M949"/>
<comment type="caution">
    <text evidence="7">Lacks conserved residue(s) required for the propagation of feature annotation.</text>
</comment>
<evidence type="ECO:0000256" key="2">
    <source>
        <dbReference type="ARBA" id="ARBA00003015"/>
    </source>
</evidence>
<evidence type="ECO:0000313" key="8">
    <source>
        <dbReference type="EMBL" id="VWL85335.1"/>
    </source>
</evidence>
<comment type="similarity">
    <text evidence="7">Belongs to the class I-like SAM-binding methyltransferase superfamily. TrmB family.</text>
</comment>
<keyword evidence="5 7" id="KW-0949">S-adenosyl-L-methionine</keyword>
<feature type="binding site" evidence="7">
    <location>
        <position position="115"/>
    </location>
    <ligand>
        <name>S-adenosyl-L-methionine</name>
        <dbReference type="ChEBI" id="CHEBI:59789"/>
    </ligand>
</feature>
<dbReference type="RefSeq" id="WP_231679258.1">
    <property type="nucleotide sequence ID" value="NZ_CABWIB010000001.1"/>
</dbReference>
<feature type="binding site" evidence="7">
    <location>
        <position position="137"/>
    </location>
    <ligand>
        <name>S-adenosyl-L-methionine</name>
        <dbReference type="ChEBI" id="CHEBI:59789"/>
    </ligand>
</feature>
<evidence type="ECO:0000256" key="6">
    <source>
        <dbReference type="ARBA" id="ARBA00022694"/>
    </source>
</evidence>
<dbReference type="GO" id="GO:0008176">
    <property type="term" value="F:tRNA (guanine(46)-N7)-methyltransferase activity"/>
    <property type="evidence" value="ECO:0007669"/>
    <property type="project" value="UniProtKB-UniRule"/>
</dbReference>